<dbReference type="Gene3D" id="3.30.420.40">
    <property type="match status" value="2"/>
</dbReference>
<evidence type="ECO:0000256" key="1">
    <source>
        <dbReference type="ARBA" id="ARBA00023277"/>
    </source>
</evidence>
<dbReference type="RefSeq" id="WP_274493877.1">
    <property type="nucleotide sequence ID" value="NZ_CP118166.1"/>
</dbReference>
<keyword evidence="1 2" id="KW-0119">Carbohydrate metabolism</keyword>
<evidence type="ECO:0000256" key="2">
    <source>
        <dbReference type="HAMAP-Rule" id="MF_01270"/>
    </source>
</evidence>
<name>A0AAF0CGB1_9PROT</name>
<dbReference type="EC" id="2.7.1.170" evidence="2"/>
<dbReference type="Proteomes" id="UP001214043">
    <property type="component" value="Chromosome"/>
</dbReference>
<reference evidence="3" key="1">
    <citation type="submission" date="2023-02" db="EMBL/GenBank/DDBJ databases">
        <title>Genome sequence of Hyphococcus flavus.</title>
        <authorList>
            <person name="Rong J.-C."/>
            <person name="Zhao Q."/>
            <person name="Yi M."/>
            <person name="Wu J.-Y."/>
        </authorList>
    </citation>
    <scope>NUCLEOTIDE SEQUENCE</scope>
    <source>
        <strain evidence="3">MCCC 1K03223</strain>
    </source>
</reference>
<dbReference type="GO" id="GO:0016301">
    <property type="term" value="F:kinase activity"/>
    <property type="evidence" value="ECO:0007669"/>
    <property type="project" value="UniProtKB-KW"/>
</dbReference>
<dbReference type="GO" id="GO:0009254">
    <property type="term" value="P:peptidoglycan turnover"/>
    <property type="evidence" value="ECO:0007669"/>
    <property type="project" value="UniProtKB-UniRule"/>
</dbReference>
<accession>A0AAF0CGB1</accession>
<dbReference type="SUPFAM" id="SSF53067">
    <property type="entry name" value="Actin-like ATPase domain"/>
    <property type="match status" value="1"/>
</dbReference>
<comment type="function">
    <text evidence="2">Catalyzes the specific phosphorylation of 1,6-anhydro-N-acetylmuramic acid (anhMurNAc) with the simultaneous cleavage of the 1,6-anhydro ring, generating MurNAc-6-P. Is required for the utilization of anhMurNAc either imported from the medium or derived from its own cell wall murein, and thus plays a role in cell wall recycling.</text>
</comment>
<keyword evidence="2 3" id="KW-0808">Transferase</keyword>
<comment type="similarity">
    <text evidence="2">Belongs to the anhydro-N-acetylmuramic acid kinase family.</text>
</comment>
<sequence>MTNRLTAIGLMSGTSLDGIDAAILTTDGEDVVETGHAIHVPYSRDHKIWARRAIKAALEGRDGAAEIGKAAGEVTHAHILAVEKLLEEAGVKRTDIDVMGFHGQTILHRPSRDPGVAGRTWQIGDGRVLADETRIDVVCDFRAADVAAGGEGAPFAPAYHRALLAAMPEPPECAVGVINLGGVSNVTYAPENARAADLIAYDCGPGNGLIDEWVELKTGEPMDKDGAMARAGEVNEEALRMMLLAPYLRRSPPKSLDRYDFKLDHVRKLSPEDGAATLTAFTAACIRDSVKFLPDPPGGWIVCGGGRHNPAMMAALKDMLDAPVVTAEEAGWRGDDLEAECFAYLAVRSLKKLPLSYPKTTRVPVPMKGGVYFRAPV</sequence>
<dbReference type="GO" id="GO:0016773">
    <property type="term" value="F:phosphotransferase activity, alcohol group as acceptor"/>
    <property type="evidence" value="ECO:0007669"/>
    <property type="project" value="UniProtKB-UniRule"/>
</dbReference>
<comment type="pathway">
    <text evidence="2">Amino-sugar metabolism; 1,6-anhydro-N-acetylmuramate degradation.</text>
</comment>
<dbReference type="InterPro" id="IPR005338">
    <property type="entry name" value="Anhydro_N_Ac-Mur_kinase"/>
</dbReference>
<dbReference type="NCBIfam" id="NF007141">
    <property type="entry name" value="PRK09585.1-5"/>
    <property type="match status" value="1"/>
</dbReference>
<keyword evidence="2 3" id="KW-0418">Kinase</keyword>
<gene>
    <name evidence="2" type="primary">anmK</name>
    <name evidence="3" type="ORF">PUV54_02165</name>
</gene>
<organism evidence="3 4">
    <name type="scientific">Hyphococcus flavus</name>
    <dbReference type="NCBI Taxonomy" id="1866326"/>
    <lineage>
        <taxon>Bacteria</taxon>
        <taxon>Pseudomonadati</taxon>
        <taxon>Pseudomonadota</taxon>
        <taxon>Alphaproteobacteria</taxon>
        <taxon>Parvularculales</taxon>
        <taxon>Parvularculaceae</taxon>
        <taxon>Hyphococcus</taxon>
    </lineage>
</organism>
<dbReference type="HAMAP" id="MF_01270">
    <property type="entry name" value="AnhMurNAc_kinase"/>
    <property type="match status" value="1"/>
</dbReference>
<dbReference type="GO" id="GO:0005524">
    <property type="term" value="F:ATP binding"/>
    <property type="evidence" value="ECO:0007669"/>
    <property type="project" value="UniProtKB-UniRule"/>
</dbReference>
<evidence type="ECO:0000313" key="3">
    <source>
        <dbReference type="EMBL" id="WDI31993.1"/>
    </source>
</evidence>
<dbReference type="PANTHER" id="PTHR30605:SF0">
    <property type="entry name" value="ANHYDRO-N-ACETYLMURAMIC ACID KINASE"/>
    <property type="match status" value="1"/>
</dbReference>
<comment type="pathway">
    <text evidence="2">Cell wall biogenesis; peptidoglycan recycling.</text>
</comment>
<dbReference type="GO" id="GO:0006040">
    <property type="term" value="P:amino sugar metabolic process"/>
    <property type="evidence" value="ECO:0007669"/>
    <property type="project" value="InterPro"/>
</dbReference>
<dbReference type="GO" id="GO:0097175">
    <property type="term" value="P:1,6-anhydro-N-acetyl-beta-muramic acid catabolic process"/>
    <property type="evidence" value="ECO:0007669"/>
    <property type="project" value="UniProtKB-UniRule"/>
</dbReference>
<comment type="catalytic activity">
    <reaction evidence="2">
        <text>1,6-anhydro-N-acetyl-beta-muramate + ATP + H2O = N-acetyl-D-muramate 6-phosphate + ADP + H(+)</text>
        <dbReference type="Rhea" id="RHEA:24952"/>
        <dbReference type="ChEBI" id="CHEBI:15377"/>
        <dbReference type="ChEBI" id="CHEBI:15378"/>
        <dbReference type="ChEBI" id="CHEBI:30616"/>
        <dbReference type="ChEBI" id="CHEBI:58690"/>
        <dbReference type="ChEBI" id="CHEBI:58722"/>
        <dbReference type="ChEBI" id="CHEBI:456216"/>
        <dbReference type="EC" id="2.7.1.170"/>
    </reaction>
</comment>
<dbReference type="PANTHER" id="PTHR30605">
    <property type="entry name" value="ANHYDRO-N-ACETYLMURAMIC ACID KINASE"/>
    <property type="match status" value="1"/>
</dbReference>
<proteinExistence type="inferred from homology"/>
<dbReference type="KEGG" id="hfl:PUV54_02165"/>
<keyword evidence="2" id="KW-0067">ATP-binding</keyword>
<dbReference type="EMBL" id="CP118166">
    <property type="protein sequence ID" value="WDI31993.1"/>
    <property type="molecule type" value="Genomic_DNA"/>
</dbReference>
<keyword evidence="2" id="KW-0547">Nucleotide-binding</keyword>
<dbReference type="Pfam" id="PF03702">
    <property type="entry name" value="AnmK"/>
    <property type="match status" value="1"/>
</dbReference>
<dbReference type="AlphaFoldDB" id="A0AAF0CGB1"/>
<evidence type="ECO:0000313" key="4">
    <source>
        <dbReference type="Proteomes" id="UP001214043"/>
    </source>
</evidence>
<protein>
    <recommendedName>
        <fullName evidence="2">Anhydro-N-acetylmuramic acid kinase</fullName>
        <ecNumber evidence="2">2.7.1.170</ecNumber>
    </recommendedName>
    <alternativeName>
        <fullName evidence="2">AnhMurNAc kinase</fullName>
    </alternativeName>
</protein>
<keyword evidence="4" id="KW-1185">Reference proteome</keyword>
<feature type="binding site" evidence="2">
    <location>
        <begin position="13"/>
        <end position="20"/>
    </location>
    <ligand>
        <name>ATP</name>
        <dbReference type="ChEBI" id="CHEBI:30616"/>
    </ligand>
</feature>
<dbReference type="InterPro" id="IPR043129">
    <property type="entry name" value="ATPase_NBD"/>
</dbReference>